<proteinExistence type="predicted"/>
<sequence length="302" mass="32556">MGTDAVPPWLERRAALLGADGHAWLTAIPDVVVALQRRWAVTVEEELSGGTSAWVARVRRSDGTPAVLKIAMSDEACEREVALLQAAGGRGYARLLAAEPEHRAVLLEALGPALERSGLAPERQIEILCAALRDAWQVPAPDAAPEAKAEALADLVGRLWDELDRPCSARVVELALEYARRRADASGRLVVVHGDPHPGNALRRPDGTYVFVDPDGFVADPAYDLGVVLRDWCPELLAGDASELAGRYCRLLAARTGIDGTAIDEWGFLERVSSGLHILELGMSDLARPFLETAEQLAAARR</sequence>
<name>A0ABU2NF05_9PSEU</name>
<dbReference type="Gene3D" id="3.90.1200.10">
    <property type="match status" value="1"/>
</dbReference>
<dbReference type="Proteomes" id="UP001183202">
    <property type="component" value="Unassembled WGS sequence"/>
</dbReference>
<dbReference type="InterPro" id="IPR006748">
    <property type="entry name" value="NH2Glyco/OHUrea_AB-resist_kin"/>
</dbReference>
<organism evidence="1 2">
    <name type="scientific">Pseudonocardia charpentierae</name>
    <dbReference type="NCBI Taxonomy" id="3075545"/>
    <lineage>
        <taxon>Bacteria</taxon>
        <taxon>Bacillati</taxon>
        <taxon>Actinomycetota</taxon>
        <taxon>Actinomycetes</taxon>
        <taxon>Pseudonocardiales</taxon>
        <taxon>Pseudonocardiaceae</taxon>
        <taxon>Pseudonocardia</taxon>
    </lineage>
</organism>
<evidence type="ECO:0000313" key="2">
    <source>
        <dbReference type="Proteomes" id="UP001183202"/>
    </source>
</evidence>
<dbReference type="RefSeq" id="WP_311559044.1">
    <property type="nucleotide sequence ID" value="NZ_JAVREJ010000019.1"/>
</dbReference>
<evidence type="ECO:0000313" key="1">
    <source>
        <dbReference type="EMBL" id="MDT0352536.1"/>
    </source>
</evidence>
<keyword evidence="2" id="KW-1185">Reference proteome</keyword>
<dbReference type="SUPFAM" id="SSF56112">
    <property type="entry name" value="Protein kinase-like (PK-like)"/>
    <property type="match status" value="1"/>
</dbReference>
<dbReference type="InterPro" id="IPR011009">
    <property type="entry name" value="Kinase-like_dom_sf"/>
</dbReference>
<accession>A0ABU2NF05</accession>
<dbReference type="Pfam" id="PF04655">
    <property type="entry name" value="APH_6_hur"/>
    <property type="match status" value="1"/>
</dbReference>
<dbReference type="EMBL" id="JAVREJ010000019">
    <property type="protein sequence ID" value="MDT0352536.1"/>
    <property type="molecule type" value="Genomic_DNA"/>
</dbReference>
<comment type="caution">
    <text evidence="1">The sequence shown here is derived from an EMBL/GenBank/DDBJ whole genome shotgun (WGS) entry which is preliminary data.</text>
</comment>
<reference evidence="2" key="1">
    <citation type="submission" date="2023-07" db="EMBL/GenBank/DDBJ databases">
        <title>30 novel species of actinomycetes from the DSMZ collection.</title>
        <authorList>
            <person name="Nouioui I."/>
        </authorList>
    </citation>
    <scope>NUCLEOTIDE SEQUENCE [LARGE SCALE GENOMIC DNA]</scope>
    <source>
        <strain evidence="2">DSM 45834</strain>
    </source>
</reference>
<gene>
    <name evidence="1" type="ORF">RM445_23705</name>
</gene>
<protein>
    <submittedName>
        <fullName evidence="1">Aminoglycoside phosphotransferase family protein</fullName>
    </submittedName>
</protein>